<feature type="domain" description="Alpha/beta hydrolase fold-3" evidence="2">
    <location>
        <begin position="99"/>
        <end position="307"/>
    </location>
</feature>
<organism evidence="3 4">
    <name type="scientific">Aplysia californica</name>
    <name type="common">California sea hare</name>
    <dbReference type="NCBI Taxonomy" id="6500"/>
    <lineage>
        <taxon>Eukaryota</taxon>
        <taxon>Metazoa</taxon>
        <taxon>Spiralia</taxon>
        <taxon>Lophotrochozoa</taxon>
        <taxon>Mollusca</taxon>
        <taxon>Gastropoda</taxon>
        <taxon>Heterobranchia</taxon>
        <taxon>Euthyneura</taxon>
        <taxon>Tectipleura</taxon>
        <taxon>Aplysiida</taxon>
        <taxon>Aplysioidea</taxon>
        <taxon>Aplysiidae</taxon>
        <taxon>Aplysia</taxon>
    </lineage>
</organism>
<dbReference type="SUPFAM" id="SSF53474">
    <property type="entry name" value="alpha/beta-Hydrolases"/>
    <property type="match status" value="1"/>
</dbReference>
<sequence length="331" mass="36294">MEDWSTARAFWAETAERYFVDDETLAATQEALDMGLMPLSSLSVPDGRKMLEKLYSHKHRVAFDGKIEDQQVPSSVTKGYNIPVTVYKPSSSSAVSTIVLYFHGGGLIYGDNKKMYENSLKTIAKGSAAVIIYVEYRLLPECADTDPMAPFNDAVDVTNWALQNKTSLGGQAKTKVGVLGDSAGGLISLYVSDIIKDVRFQALVYSWINFDQTEDQSCQEFASVPAFNTKAMQHIIKIVNPLLSFPGNNPRLNPAIRENVASSPPTLVVVGQLDPLRDSNVDYAGKLKKSGVDTRLVLMEGLPHGFFSAANFVKANVTACTHIVRFIKSIN</sequence>
<keyword evidence="1" id="KW-0378">Hydrolase</keyword>
<gene>
    <name evidence="4" type="primary">LOC101849506</name>
</gene>
<evidence type="ECO:0000313" key="4">
    <source>
        <dbReference type="RefSeq" id="XP_005089115.3"/>
    </source>
</evidence>
<dbReference type="RefSeq" id="XP_005089115.3">
    <property type="nucleotide sequence ID" value="XM_005089058.3"/>
</dbReference>
<name>A0ABM0JAD9_APLCA</name>
<dbReference type="Pfam" id="PF07859">
    <property type="entry name" value="Abhydrolase_3"/>
    <property type="match status" value="1"/>
</dbReference>
<evidence type="ECO:0000313" key="3">
    <source>
        <dbReference type="Proteomes" id="UP000694888"/>
    </source>
</evidence>
<keyword evidence="3" id="KW-1185">Reference proteome</keyword>
<proteinExistence type="predicted"/>
<dbReference type="InterPro" id="IPR050300">
    <property type="entry name" value="GDXG_lipolytic_enzyme"/>
</dbReference>
<dbReference type="InterPro" id="IPR029058">
    <property type="entry name" value="AB_hydrolase_fold"/>
</dbReference>
<protein>
    <submittedName>
        <fullName evidence="4">Carboxylesterase NlhH</fullName>
    </submittedName>
</protein>
<dbReference type="GeneID" id="101849506"/>
<evidence type="ECO:0000259" key="2">
    <source>
        <dbReference type="Pfam" id="PF07859"/>
    </source>
</evidence>
<dbReference type="InterPro" id="IPR013094">
    <property type="entry name" value="AB_hydrolase_3"/>
</dbReference>
<dbReference type="PANTHER" id="PTHR48081:SF8">
    <property type="entry name" value="ALPHA_BETA HYDROLASE FOLD-3 DOMAIN-CONTAINING PROTEIN-RELATED"/>
    <property type="match status" value="1"/>
</dbReference>
<dbReference type="Proteomes" id="UP000694888">
    <property type="component" value="Unplaced"/>
</dbReference>
<dbReference type="PANTHER" id="PTHR48081">
    <property type="entry name" value="AB HYDROLASE SUPERFAMILY PROTEIN C4A8.06C"/>
    <property type="match status" value="1"/>
</dbReference>
<reference evidence="4" key="1">
    <citation type="submission" date="2025-08" db="UniProtKB">
        <authorList>
            <consortium name="RefSeq"/>
        </authorList>
    </citation>
    <scope>IDENTIFICATION</scope>
</reference>
<evidence type="ECO:0000256" key="1">
    <source>
        <dbReference type="ARBA" id="ARBA00022801"/>
    </source>
</evidence>
<accession>A0ABM0JAD9</accession>
<dbReference type="Gene3D" id="3.40.50.1820">
    <property type="entry name" value="alpha/beta hydrolase"/>
    <property type="match status" value="1"/>
</dbReference>